<dbReference type="NCBIfam" id="TIGR00041">
    <property type="entry name" value="DTMP_kinase"/>
    <property type="match status" value="1"/>
</dbReference>
<dbReference type="SUPFAM" id="SSF52540">
    <property type="entry name" value="P-loop containing nucleoside triphosphate hydrolases"/>
    <property type="match status" value="1"/>
</dbReference>
<comment type="caution">
    <text evidence="11">The sequence shown here is derived from an EMBL/GenBank/DDBJ whole genome shotgun (WGS) entry which is preliminary data.</text>
</comment>
<evidence type="ECO:0000256" key="1">
    <source>
        <dbReference type="ARBA" id="ARBA00004992"/>
    </source>
</evidence>
<dbReference type="PANTHER" id="PTHR10344">
    <property type="entry name" value="THYMIDYLATE KINASE"/>
    <property type="match status" value="1"/>
</dbReference>
<dbReference type="HAMAP" id="MF_00165">
    <property type="entry name" value="Thymidylate_kinase"/>
    <property type="match status" value="1"/>
</dbReference>
<dbReference type="OMA" id="YWHQFDA"/>
<dbReference type="AlphaFoldDB" id="A0A553NF38"/>
<comment type="pathway">
    <text evidence="1">Pyrimidine metabolism; dTTP biosynthesis.</text>
</comment>
<dbReference type="FunFam" id="3.40.50.300:FF:000679">
    <property type="entry name" value="Thymidylate kinase"/>
    <property type="match status" value="1"/>
</dbReference>
<keyword evidence="5" id="KW-0808">Transferase</keyword>
<name>A0A553NF38_TIGCA</name>
<organism evidence="11 12">
    <name type="scientific">Tigriopus californicus</name>
    <name type="common">Marine copepod</name>
    <dbReference type="NCBI Taxonomy" id="6832"/>
    <lineage>
        <taxon>Eukaryota</taxon>
        <taxon>Metazoa</taxon>
        <taxon>Ecdysozoa</taxon>
        <taxon>Arthropoda</taxon>
        <taxon>Crustacea</taxon>
        <taxon>Multicrustacea</taxon>
        <taxon>Hexanauplia</taxon>
        <taxon>Copepoda</taxon>
        <taxon>Harpacticoida</taxon>
        <taxon>Harpacticidae</taxon>
        <taxon>Tigriopus</taxon>
    </lineage>
</organism>
<dbReference type="GO" id="GO:0004550">
    <property type="term" value="F:nucleoside diphosphate kinase activity"/>
    <property type="evidence" value="ECO:0007669"/>
    <property type="project" value="TreeGrafter"/>
</dbReference>
<dbReference type="EMBL" id="VCGU01000458">
    <property type="protein sequence ID" value="TRY63989.1"/>
    <property type="molecule type" value="Genomic_DNA"/>
</dbReference>
<evidence type="ECO:0000256" key="2">
    <source>
        <dbReference type="ARBA" id="ARBA00009776"/>
    </source>
</evidence>
<evidence type="ECO:0000313" key="12">
    <source>
        <dbReference type="Proteomes" id="UP000318571"/>
    </source>
</evidence>
<dbReference type="EC" id="2.7.4.9" evidence="3"/>
<dbReference type="GO" id="GO:0005524">
    <property type="term" value="F:ATP binding"/>
    <property type="evidence" value="ECO:0007669"/>
    <property type="project" value="UniProtKB-KW"/>
</dbReference>
<proteinExistence type="inferred from homology"/>
<evidence type="ECO:0000256" key="4">
    <source>
        <dbReference type="ARBA" id="ARBA00017144"/>
    </source>
</evidence>
<keyword evidence="6" id="KW-0545">Nucleotide biosynthesis</keyword>
<dbReference type="InterPro" id="IPR039430">
    <property type="entry name" value="Thymidylate_kin-like_dom"/>
</dbReference>
<dbReference type="InterPro" id="IPR027417">
    <property type="entry name" value="P-loop_NTPase"/>
</dbReference>
<keyword evidence="7" id="KW-0547">Nucleotide-binding</keyword>
<evidence type="ECO:0000256" key="5">
    <source>
        <dbReference type="ARBA" id="ARBA00022679"/>
    </source>
</evidence>
<evidence type="ECO:0000259" key="10">
    <source>
        <dbReference type="Pfam" id="PF02223"/>
    </source>
</evidence>
<keyword evidence="9" id="KW-0067">ATP-binding</keyword>
<protein>
    <recommendedName>
        <fullName evidence="4">Thymidylate kinase</fullName>
        <ecNumber evidence="3">2.7.4.9</ecNumber>
    </recommendedName>
</protein>
<dbReference type="GO" id="GO:0005739">
    <property type="term" value="C:mitochondrion"/>
    <property type="evidence" value="ECO:0007669"/>
    <property type="project" value="TreeGrafter"/>
</dbReference>
<keyword evidence="12" id="KW-1185">Reference proteome</keyword>
<dbReference type="Gene3D" id="3.40.50.300">
    <property type="entry name" value="P-loop containing nucleotide triphosphate hydrolases"/>
    <property type="match status" value="1"/>
</dbReference>
<dbReference type="GO" id="GO:0004798">
    <property type="term" value="F:dTMP kinase activity"/>
    <property type="evidence" value="ECO:0007669"/>
    <property type="project" value="UniProtKB-EC"/>
</dbReference>
<feature type="domain" description="Thymidylate kinase-like" evidence="10">
    <location>
        <begin position="18"/>
        <end position="191"/>
    </location>
</feature>
<reference evidence="11 12" key="1">
    <citation type="journal article" date="2018" name="Nat. Ecol. Evol.">
        <title>Genomic signatures of mitonuclear coevolution across populations of Tigriopus californicus.</title>
        <authorList>
            <person name="Barreto F.S."/>
            <person name="Watson E.T."/>
            <person name="Lima T.G."/>
            <person name="Willett C.S."/>
            <person name="Edmands S."/>
            <person name="Li W."/>
            <person name="Burton R.S."/>
        </authorList>
    </citation>
    <scope>NUCLEOTIDE SEQUENCE [LARGE SCALE GENOMIC DNA]</scope>
    <source>
        <strain evidence="11 12">San Diego</strain>
    </source>
</reference>
<sequence>MARLHGARTTGRGLLIVFEGCDRSGKTTHCTRLVSELNARFTAQFMRFPDRSTLVGRMIDAYLKGEKELDDHAIHLLFSTNRWEKVDELKRALENGSHVVVDRYAFSGVAFSAAKDGMSMQWCKQPDRGLPRPDLVCFLDVSPDEAQKRGGFGRERYEKLEFQARVRQNYDHLMDDTWQIIQTDHKTMDQVYAEVMAVVERTMQSQINQKPLTPLWPMD</sequence>
<keyword evidence="8" id="KW-0418">Kinase</keyword>
<dbReference type="Pfam" id="PF02223">
    <property type="entry name" value="Thymidylate_kin"/>
    <property type="match status" value="1"/>
</dbReference>
<evidence type="ECO:0000313" key="11">
    <source>
        <dbReference type="EMBL" id="TRY63989.1"/>
    </source>
</evidence>
<accession>A0A553NF38</accession>
<evidence type="ECO:0000256" key="8">
    <source>
        <dbReference type="ARBA" id="ARBA00022777"/>
    </source>
</evidence>
<dbReference type="PANTHER" id="PTHR10344:SF1">
    <property type="entry name" value="THYMIDYLATE KINASE"/>
    <property type="match status" value="1"/>
</dbReference>
<dbReference type="GO" id="GO:0006233">
    <property type="term" value="P:dTDP biosynthetic process"/>
    <property type="evidence" value="ECO:0007669"/>
    <property type="project" value="InterPro"/>
</dbReference>
<dbReference type="InterPro" id="IPR018094">
    <property type="entry name" value="Thymidylate_kinase"/>
</dbReference>
<evidence type="ECO:0000256" key="9">
    <source>
        <dbReference type="ARBA" id="ARBA00022840"/>
    </source>
</evidence>
<dbReference type="GO" id="GO:0005634">
    <property type="term" value="C:nucleus"/>
    <property type="evidence" value="ECO:0007669"/>
    <property type="project" value="TreeGrafter"/>
</dbReference>
<evidence type="ECO:0000256" key="6">
    <source>
        <dbReference type="ARBA" id="ARBA00022727"/>
    </source>
</evidence>
<dbReference type="CDD" id="cd01672">
    <property type="entry name" value="TMPK"/>
    <property type="match status" value="1"/>
</dbReference>
<dbReference type="STRING" id="6832.A0A553NF38"/>
<dbReference type="GO" id="GO:0005829">
    <property type="term" value="C:cytosol"/>
    <property type="evidence" value="ECO:0007669"/>
    <property type="project" value="TreeGrafter"/>
</dbReference>
<dbReference type="PROSITE" id="PS01331">
    <property type="entry name" value="THYMIDYLATE_KINASE"/>
    <property type="match status" value="1"/>
</dbReference>
<comment type="similarity">
    <text evidence="2">Belongs to the thymidylate kinase family.</text>
</comment>
<evidence type="ECO:0000256" key="7">
    <source>
        <dbReference type="ARBA" id="ARBA00022741"/>
    </source>
</evidence>
<evidence type="ECO:0000256" key="3">
    <source>
        <dbReference type="ARBA" id="ARBA00012980"/>
    </source>
</evidence>
<dbReference type="GO" id="GO:0006227">
    <property type="term" value="P:dUDP biosynthetic process"/>
    <property type="evidence" value="ECO:0007669"/>
    <property type="project" value="TreeGrafter"/>
</dbReference>
<dbReference type="InterPro" id="IPR018095">
    <property type="entry name" value="Thymidylate_kin_CS"/>
</dbReference>
<dbReference type="Proteomes" id="UP000318571">
    <property type="component" value="Chromosome 10"/>
</dbReference>
<dbReference type="GO" id="GO:0006235">
    <property type="term" value="P:dTTP biosynthetic process"/>
    <property type="evidence" value="ECO:0007669"/>
    <property type="project" value="TreeGrafter"/>
</dbReference>
<gene>
    <name evidence="11" type="ORF">TCAL_02077</name>
</gene>